<name>K7RVV2_9CAUD</name>
<gene>
    <name evidence="1" type="ORF">MAR10_100</name>
</gene>
<evidence type="ECO:0000313" key="1">
    <source>
        <dbReference type="EMBL" id="AFV81335.1"/>
    </source>
</evidence>
<accession>K7RVV2</accession>
<dbReference type="KEGG" id="vg:14181834"/>
<protein>
    <submittedName>
        <fullName evidence="1">Uncharacterized protein</fullName>
    </submittedName>
</protein>
<dbReference type="GeneID" id="14181834"/>
<dbReference type="EMBL" id="JX556418">
    <property type="protein sequence ID" value="AFV81335.1"/>
    <property type="molecule type" value="Genomic_DNA"/>
</dbReference>
<reference evidence="1 2" key="1">
    <citation type="journal article" date="2012" name="J. Virol.">
        <title>Genome Sequence of Temperate Vibrio parahaemolyticus Bacteriophage vB_VpaS_MAR10.</title>
        <authorList>
            <person name="Alanis Villa A."/>
            <person name="Kropinski A.M."/>
            <person name="Abbasifar R."/>
            <person name="Abbasifar A."/>
            <person name="Griffiths M.W."/>
        </authorList>
    </citation>
    <scope>NUCLEOTIDE SEQUENCE [LARGE SCALE GENOMIC DNA]</scope>
</reference>
<dbReference type="OrthoDB" id="24725at10239"/>
<sequence length="143" mass="16150">MFPIYKAIAGSFEGKIGTLYTSAGMDFLTLSNTDKVLVTKNQRELLEQRSQNFTCDYIRGFFHPDMSINYGFNSGGYENHAFFITKDGGALSIKAVQENIDSVDFTDESDPQWFIIGGDVNHENDDLYCDHTSEKIEPMYGDD</sequence>
<evidence type="ECO:0000313" key="2">
    <source>
        <dbReference type="Proteomes" id="UP000009398"/>
    </source>
</evidence>
<dbReference type="RefSeq" id="YP_007111949.1">
    <property type="nucleotide sequence ID" value="NC_019713.1"/>
</dbReference>
<organism evidence="1 2">
    <name type="scientific">Vibrio phage vB_VpaS_MAR10</name>
    <dbReference type="NCBI Taxonomy" id="1229755"/>
    <lineage>
        <taxon>Viruses</taxon>
        <taxon>Duplodnaviria</taxon>
        <taxon>Heunggongvirae</taxon>
        <taxon>Uroviricota</taxon>
        <taxon>Caudoviricetes</taxon>
        <taxon>Mardecavirus</taxon>
        <taxon>Mardecavirus MAR10</taxon>
    </lineage>
</organism>
<dbReference type="Proteomes" id="UP000009398">
    <property type="component" value="Segment"/>
</dbReference>
<keyword evidence="2" id="KW-1185">Reference proteome</keyword>
<proteinExistence type="predicted"/>